<dbReference type="PANTHER" id="PTHR37984:SF5">
    <property type="entry name" value="PROTEIN NYNRIN-LIKE"/>
    <property type="match status" value="1"/>
</dbReference>
<dbReference type="GO" id="GO:0015074">
    <property type="term" value="P:DNA integration"/>
    <property type="evidence" value="ECO:0007669"/>
    <property type="project" value="InterPro"/>
</dbReference>
<protein>
    <submittedName>
        <fullName evidence="2">Pol Pro-Pol polyprotein-like 2</fullName>
    </submittedName>
</protein>
<comment type="caution">
    <text evidence="2">The sequence shown here is derived from an EMBL/GenBank/DDBJ whole genome shotgun (WGS) entry which is preliminary data.</text>
</comment>
<proteinExistence type="predicted"/>
<dbReference type="InterPro" id="IPR050951">
    <property type="entry name" value="Retrovirus_Pol_polyprotein"/>
</dbReference>
<accession>A0A8J5T6D2</accession>
<dbReference type="PROSITE" id="PS50994">
    <property type="entry name" value="INTEGRASE"/>
    <property type="match status" value="1"/>
</dbReference>
<evidence type="ECO:0000259" key="1">
    <source>
        <dbReference type="PROSITE" id="PS50994"/>
    </source>
</evidence>
<dbReference type="AlphaFoldDB" id="A0A8J5T6D2"/>
<dbReference type="PANTHER" id="PTHR37984">
    <property type="entry name" value="PROTEIN CBG26694"/>
    <property type="match status" value="1"/>
</dbReference>
<gene>
    <name evidence="2" type="primary">pol-L2</name>
    <name evidence="2" type="ORF">Hamer_G007025</name>
</gene>
<reference evidence="2" key="1">
    <citation type="journal article" date="2021" name="Sci. Adv.">
        <title>The American lobster genome reveals insights on longevity, neural, and immune adaptations.</title>
        <authorList>
            <person name="Polinski J.M."/>
            <person name="Zimin A.V."/>
            <person name="Clark K.F."/>
            <person name="Kohn A.B."/>
            <person name="Sadowski N."/>
            <person name="Timp W."/>
            <person name="Ptitsyn A."/>
            <person name="Khanna P."/>
            <person name="Romanova D.Y."/>
            <person name="Williams P."/>
            <person name="Greenwood S.J."/>
            <person name="Moroz L.L."/>
            <person name="Walt D.R."/>
            <person name="Bodnar A.G."/>
        </authorList>
    </citation>
    <scope>NUCLEOTIDE SEQUENCE</scope>
    <source>
        <strain evidence="2">GMGI-L3</strain>
    </source>
</reference>
<evidence type="ECO:0000313" key="2">
    <source>
        <dbReference type="EMBL" id="KAG7172785.1"/>
    </source>
</evidence>
<organism evidence="2 3">
    <name type="scientific">Homarus americanus</name>
    <name type="common">American lobster</name>
    <dbReference type="NCBI Taxonomy" id="6706"/>
    <lineage>
        <taxon>Eukaryota</taxon>
        <taxon>Metazoa</taxon>
        <taxon>Ecdysozoa</taxon>
        <taxon>Arthropoda</taxon>
        <taxon>Crustacea</taxon>
        <taxon>Multicrustacea</taxon>
        <taxon>Malacostraca</taxon>
        <taxon>Eumalacostraca</taxon>
        <taxon>Eucarida</taxon>
        <taxon>Decapoda</taxon>
        <taxon>Pleocyemata</taxon>
        <taxon>Astacidea</taxon>
        <taxon>Nephropoidea</taxon>
        <taxon>Nephropidae</taxon>
        <taxon>Homarus</taxon>
    </lineage>
</organism>
<evidence type="ECO:0000313" key="3">
    <source>
        <dbReference type="Proteomes" id="UP000747542"/>
    </source>
</evidence>
<dbReference type="InterPro" id="IPR001584">
    <property type="entry name" value="Integrase_cat-core"/>
</dbReference>
<keyword evidence="3" id="KW-1185">Reference proteome</keyword>
<name>A0A8J5T6D2_HOMAM</name>
<feature type="domain" description="Integrase catalytic" evidence="1">
    <location>
        <begin position="1"/>
        <end position="132"/>
    </location>
</feature>
<dbReference type="EMBL" id="JAHLQT010010484">
    <property type="protein sequence ID" value="KAG7172785.1"/>
    <property type="molecule type" value="Genomic_DNA"/>
</dbReference>
<sequence>MVPTCDATSDIAARTLFDRWVCTFGVPQSLSSAWGPHFTSEMFRAVCRMTGIHQKLGMLYHPRSQAQMERQNQFMDNLQCLCDNNFNLWPEMVPHLQFSHNSSRNATTGYDQHELEYGVPARCPEQLVSEKTSRDDPNFRPADLSNAEVGGHLVREKLGRIAKALCLAKGRVAVAQGRRYKKYCNREGAFRVGNLVQLKLSPAERHKKGGKKMAPYQPHRYCVITVLRGGWSYQRP</sequence>
<dbReference type="Proteomes" id="UP000747542">
    <property type="component" value="Unassembled WGS sequence"/>
</dbReference>